<dbReference type="RefSeq" id="WP_182620599.1">
    <property type="nucleotide sequence ID" value="NZ_BAAATF010000001.1"/>
</dbReference>
<reference evidence="1 2" key="1">
    <citation type="submission" date="2020-07" db="EMBL/GenBank/DDBJ databases">
        <title>Sequencing the genomes of 1000 actinobacteria strains.</title>
        <authorList>
            <person name="Klenk H.-P."/>
        </authorList>
    </citation>
    <scope>NUCLEOTIDE SEQUENCE [LARGE SCALE GENOMIC DNA]</scope>
    <source>
        <strain evidence="1 2">DSM 44121</strain>
    </source>
</reference>
<evidence type="ECO:0000313" key="1">
    <source>
        <dbReference type="EMBL" id="MBA8811486.1"/>
    </source>
</evidence>
<proteinExistence type="predicted"/>
<protein>
    <submittedName>
        <fullName evidence="1">Uncharacterized protein</fullName>
    </submittedName>
</protein>
<dbReference type="AlphaFoldDB" id="A0A7W3JES6"/>
<keyword evidence="2" id="KW-1185">Reference proteome</keyword>
<organism evidence="1 2">
    <name type="scientific">Promicromonospora sukumoe</name>
    <dbReference type="NCBI Taxonomy" id="88382"/>
    <lineage>
        <taxon>Bacteria</taxon>
        <taxon>Bacillati</taxon>
        <taxon>Actinomycetota</taxon>
        <taxon>Actinomycetes</taxon>
        <taxon>Micrococcales</taxon>
        <taxon>Promicromonosporaceae</taxon>
        <taxon>Promicromonospora</taxon>
    </lineage>
</organism>
<name>A0A7W3JES6_9MICO</name>
<accession>A0A7W3JES6</accession>
<dbReference type="Proteomes" id="UP000540568">
    <property type="component" value="Unassembled WGS sequence"/>
</dbReference>
<evidence type="ECO:0000313" key="2">
    <source>
        <dbReference type="Proteomes" id="UP000540568"/>
    </source>
</evidence>
<comment type="caution">
    <text evidence="1">The sequence shown here is derived from an EMBL/GenBank/DDBJ whole genome shotgun (WGS) entry which is preliminary data.</text>
</comment>
<gene>
    <name evidence="1" type="ORF">FHX71_005493</name>
</gene>
<sequence length="101" mass="10859">MTKTAFSAVMSRLSALDTLSLRVSQDWLAFGLDRVDVLVIEILTVSEVTALPLVNQHRLSPAEPDPGRELGLTQVWTGWLGDASDVVPVAMRLTLAAGEDG</sequence>
<dbReference type="EMBL" id="JACGWV010000003">
    <property type="protein sequence ID" value="MBA8811486.1"/>
    <property type="molecule type" value="Genomic_DNA"/>
</dbReference>